<dbReference type="EMBL" id="JAHLFP010000010">
    <property type="protein sequence ID" value="MBU3805594.1"/>
    <property type="molecule type" value="Genomic_DNA"/>
</dbReference>
<evidence type="ECO:0000256" key="1">
    <source>
        <dbReference type="SAM" id="Phobius"/>
    </source>
</evidence>
<organism evidence="2 3">
    <name type="scientific">Candidatus Allofournierella pullistercoris</name>
    <dbReference type="NCBI Taxonomy" id="2838597"/>
    <lineage>
        <taxon>Bacteria</taxon>
        <taxon>Bacillati</taxon>
        <taxon>Bacillota</taxon>
        <taxon>Clostridia</taxon>
        <taxon>Eubacteriales</taxon>
        <taxon>Oscillospiraceae</taxon>
        <taxon>Allofournierella</taxon>
    </lineage>
</organism>
<keyword evidence="1" id="KW-0472">Membrane</keyword>
<reference evidence="2" key="2">
    <citation type="submission" date="2021-04" db="EMBL/GenBank/DDBJ databases">
        <authorList>
            <person name="Gilroy R."/>
        </authorList>
    </citation>
    <scope>NUCLEOTIDE SEQUENCE</scope>
    <source>
        <strain evidence="2">B5_2728</strain>
    </source>
</reference>
<keyword evidence="1" id="KW-1133">Transmembrane helix</keyword>
<comment type="caution">
    <text evidence="2">The sequence shown here is derived from an EMBL/GenBank/DDBJ whole genome shotgun (WGS) entry which is preliminary data.</text>
</comment>
<dbReference type="Proteomes" id="UP000713596">
    <property type="component" value="Unassembled WGS sequence"/>
</dbReference>
<protein>
    <submittedName>
        <fullName evidence="2">Uncharacterized protein</fullName>
    </submittedName>
</protein>
<evidence type="ECO:0000313" key="2">
    <source>
        <dbReference type="EMBL" id="MBU3805594.1"/>
    </source>
</evidence>
<keyword evidence="1" id="KW-0812">Transmembrane</keyword>
<feature type="transmembrane region" description="Helical" evidence="1">
    <location>
        <begin position="36"/>
        <end position="55"/>
    </location>
</feature>
<sequence>MIRFSPCSAGLHLATLWCLCPGLVLFPFVFWQSATAGAVFALLWVIVTLLVRMHLASIRGSLTLGELRMEQGLVFYFSHRVPTRHITGTLELQSPLGRLAKCGMLVVYFRGGFVLIPCLSSQQMHQLSTVMQGGQL</sequence>
<gene>
    <name evidence="2" type="ORF">H9882_01630</name>
</gene>
<accession>A0A948T1Z9</accession>
<reference evidence="2" key="1">
    <citation type="journal article" date="2021" name="PeerJ">
        <title>Extensive microbial diversity within the chicken gut microbiome revealed by metagenomics and culture.</title>
        <authorList>
            <person name="Gilroy R."/>
            <person name="Ravi A."/>
            <person name="Getino M."/>
            <person name="Pursley I."/>
            <person name="Horton D.L."/>
            <person name="Alikhan N.F."/>
            <person name="Baker D."/>
            <person name="Gharbi K."/>
            <person name="Hall N."/>
            <person name="Watson M."/>
            <person name="Adriaenssens E.M."/>
            <person name="Foster-Nyarko E."/>
            <person name="Jarju S."/>
            <person name="Secka A."/>
            <person name="Antonio M."/>
            <person name="Oren A."/>
            <person name="Chaudhuri R.R."/>
            <person name="La Ragione R."/>
            <person name="Hildebrand F."/>
            <person name="Pallen M.J."/>
        </authorList>
    </citation>
    <scope>NUCLEOTIDE SEQUENCE</scope>
    <source>
        <strain evidence="2">B5_2728</strain>
    </source>
</reference>
<proteinExistence type="predicted"/>
<evidence type="ECO:0000313" key="3">
    <source>
        <dbReference type="Proteomes" id="UP000713596"/>
    </source>
</evidence>
<feature type="transmembrane region" description="Helical" evidence="1">
    <location>
        <begin position="12"/>
        <end position="30"/>
    </location>
</feature>
<name>A0A948T1Z9_9FIRM</name>
<dbReference type="AlphaFoldDB" id="A0A948T1Z9"/>